<keyword evidence="1" id="KW-1133">Transmembrane helix</keyword>
<dbReference type="AlphaFoldDB" id="A0AAP0RIQ3"/>
<evidence type="ECO:0000313" key="3">
    <source>
        <dbReference type="Proteomes" id="UP001415857"/>
    </source>
</evidence>
<accession>A0AAP0RIQ3</accession>
<name>A0AAP0RIQ3_LIQFO</name>
<feature type="transmembrane region" description="Helical" evidence="1">
    <location>
        <begin position="35"/>
        <end position="58"/>
    </location>
</feature>
<evidence type="ECO:0000256" key="1">
    <source>
        <dbReference type="SAM" id="Phobius"/>
    </source>
</evidence>
<protein>
    <submittedName>
        <fullName evidence="2">Uncharacterized protein</fullName>
    </submittedName>
</protein>
<dbReference type="Proteomes" id="UP001415857">
    <property type="component" value="Unassembled WGS sequence"/>
</dbReference>
<organism evidence="2 3">
    <name type="scientific">Liquidambar formosana</name>
    <name type="common">Formosan gum</name>
    <dbReference type="NCBI Taxonomy" id="63359"/>
    <lineage>
        <taxon>Eukaryota</taxon>
        <taxon>Viridiplantae</taxon>
        <taxon>Streptophyta</taxon>
        <taxon>Embryophyta</taxon>
        <taxon>Tracheophyta</taxon>
        <taxon>Spermatophyta</taxon>
        <taxon>Magnoliopsida</taxon>
        <taxon>eudicotyledons</taxon>
        <taxon>Gunneridae</taxon>
        <taxon>Pentapetalae</taxon>
        <taxon>Saxifragales</taxon>
        <taxon>Altingiaceae</taxon>
        <taxon>Liquidambar</taxon>
    </lineage>
</organism>
<gene>
    <name evidence="2" type="ORF">L1049_027770</name>
</gene>
<comment type="caution">
    <text evidence="2">The sequence shown here is derived from an EMBL/GenBank/DDBJ whole genome shotgun (WGS) entry which is preliminary data.</text>
</comment>
<reference evidence="2 3" key="1">
    <citation type="journal article" date="2024" name="Plant J.">
        <title>Genome sequences and population genomics reveal climatic adaptation and genomic divergence between two closely related sweetgum species.</title>
        <authorList>
            <person name="Xu W.Q."/>
            <person name="Ren C.Q."/>
            <person name="Zhang X.Y."/>
            <person name="Comes H.P."/>
            <person name="Liu X.H."/>
            <person name="Li Y.G."/>
            <person name="Kettle C.J."/>
            <person name="Jalonen R."/>
            <person name="Gaisberger H."/>
            <person name="Ma Y.Z."/>
            <person name="Qiu Y.X."/>
        </authorList>
    </citation>
    <scope>NUCLEOTIDE SEQUENCE [LARGE SCALE GENOMIC DNA]</scope>
    <source>
        <strain evidence="2">Hangzhou</strain>
    </source>
</reference>
<dbReference type="EMBL" id="JBBPBK010000009">
    <property type="protein sequence ID" value="KAK9278209.1"/>
    <property type="molecule type" value="Genomic_DNA"/>
</dbReference>
<keyword evidence="3" id="KW-1185">Reference proteome</keyword>
<evidence type="ECO:0000313" key="2">
    <source>
        <dbReference type="EMBL" id="KAK9278209.1"/>
    </source>
</evidence>
<keyword evidence="1" id="KW-0472">Membrane</keyword>
<sequence length="144" mass="15342">METWNQSVIPPSLNFASWSFPYKGEPAGCLVSLSFLLPMMSGFLSKLVAAAVALLLLVGGFQATSALLPDDGEKILCQVPGFRSGSRKTVPGKNGGFGGESLDNHGKKIVPFRSLRSSIPWTPPAPAINRRTSYGSHAPPPQNF</sequence>
<proteinExistence type="predicted"/>
<keyword evidence="1" id="KW-0812">Transmembrane</keyword>